<keyword evidence="3 8" id="KW-0997">Cell inner membrane</keyword>
<dbReference type="PROSITE" id="PS00211">
    <property type="entry name" value="ABC_TRANSPORTER_1"/>
    <property type="match status" value="1"/>
</dbReference>
<dbReference type="GO" id="GO:0022857">
    <property type="term" value="F:transmembrane transporter activity"/>
    <property type="evidence" value="ECO:0007669"/>
    <property type="project" value="TreeGrafter"/>
</dbReference>
<evidence type="ECO:0000313" key="10">
    <source>
        <dbReference type="EMBL" id="KTD62065.1"/>
    </source>
</evidence>
<dbReference type="PATRIC" id="fig|452.5.peg.2103"/>
<dbReference type="GO" id="GO:0005524">
    <property type="term" value="F:ATP binding"/>
    <property type="evidence" value="ECO:0007669"/>
    <property type="project" value="UniProtKB-UniRule"/>
</dbReference>
<evidence type="ECO:0000313" key="11">
    <source>
        <dbReference type="Proteomes" id="UP000054877"/>
    </source>
</evidence>
<dbReference type="EMBL" id="LNYX01000030">
    <property type="protein sequence ID" value="KTD62065.1"/>
    <property type="molecule type" value="Genomic_DNA"/>
</dbReference>
<dbReference type="GO" id="GO:0005886">
    <property type="term" value="C:plasma membrane"/>
    <property type="evidence" value="ECO:0007669"/>
    <property type="project" value="UniProtKB-SubCell"/>
</dbReference>
<dbReference type="CDD" id="cd03255">
    <property type="entry name" value="ABC_MJ0796_LolCDE_FtsE"/>
    <property type="match status" value="1"/>
</dbReference>
<comment type="subcellular location">
    <subcellularLocation>
        <location evidence="8">Cell inner membrane</location>
        <topology evidence="8">Peripheral membrane protein</topology>
    </subcellularLocation>
</comment>
<dbReference type="InterPro" id="IPR003439">
    <property type="entry name" value="ABC_transporter-like_ATP-bd"/>
</dbReference>
<keyword evidence="6 8" id="KW-1278">Translocase</keyword>
<dbReference type="PANTHER" id="PTHR24220">
    <property type="entry name" value="IMPORT ATP-BINDING PROTEIN"/>
    <property type="match status" value="1"/>
</dbReference>
<evidence type="ECO:0000256" key="6">
    <source>
        <dbReference type="ARBA" id="ARBA00022967"/>
    </source>
</evidence>
<dbReference type="GO" id="GO:0044874">
    <property type="term" value="P:lipoprotein localization to outer membrane"/>
    <property type="evidence" value="ECO:0007669"/>
    <property type="project" value="UniProtKB-ARBA"/>
</dbReference>
<evidence type="ECO:0000256" key="3">
    <source>
        <dbReference type="ARBA" id="ARBA00022519"/>
    </source>
</evidence>
<proteinExistence type="inferred from homology"/>
<keyword evidence="4 8" id="KW-0547">Nucleotide-binding</keyword>
<dbReference type="AlphaFoldDB" id="A0A0W0YYU1"/>
<sequence length="230" mass="25412">MSNVILECQDVSKSYHDGTSSISVLNKIQFAINKGDRIAIVGASGSGKSTLLHLLGGLDKPSEGKLLIQGVDWQAVSEKKRCRLRNRNLGFVYQFHHLLPEFSALENVAMPLLLAEYSVPDAQKQAYSMLEKVGLGKRASHKPSQLSGGERQRVAIARALVHQPQCVLADEPTGNLDHTTAMKVFDLMLSLNEQLNTSLVIVTHDRELASKMDKIYTIRDGAVFSERDEE</sequence>
<reference evidence="10 11" key="1">
    <citation type="submission" date="2015-11" db="EMBL/GenBank/DDBJ databases">
        <title>Genomic analysis of 38 Legionella species identifies large and diverse effector repertoires.</title>
        <authorList>
            <person name="Burstein D."/>
            <person name="Amaro F."/>
            <person name="Zusman T."/>
            <person name="Lifshitz Z."/>
            <person name="Cohen O."/>
            <person name="Gilbert J.A."/>
            <person name="Pupko T."/>
            <person name="Shuman H.A."/>
            <person name="Segal G."/>
        </authorList>
    </citation>
    <scope>NUCLEOTIDE SEQUENCE [LARGE SCALE GENOMIC DNA]</scope>
    <source>
        <strain evidence="10 11">Mt.St.Helens-9</strain>
    </source>
</reference>
<comment type="function">
    <text evidence="8">Part of the ABC transporter complex LolCDE involved in the translocation of mature outer membrane-directed lipoproteins, from the inner membrane to the periplasmic chaperone, LolA. Responsible for the formation of the LolA-lipoprotein complex in an ATP-dependent manner.</text>
</comment>
<name>A0A0W0YYU1_LEGSP</name>
<dbReference type="SUPFAM" id="SSF52540">
    <property type="entry name" value="P-loop containing nucleoside triphosphate hydrolases"/>
    <property type="match status" value="1"/>
</dbReference>
<keyword evidence="11" id="KW-1185">Reference proteome</keyword>
<evidence type="ECO:0000256" key="5">
    <source>
        <dbReference type="ARBA" id="ARBA00022840"/>
    </source>
</evidence>
<organism evidence="10 11">
    <name type="scientific">Legionella spiritensis</name>
    <dbReference type="NCBI Taxonomy" id="452"/>
    <lineage>
        <taxon>Bacteria</taxon>
        <taxon>Pseudomonadati</taxon>
        <taxon>Pseudomonadota</taxon>
        <taxon>Gammaproteobacteria</taxon>
        <taxon>Legionellales</taxon>
        <taxon>Legionellaceae</taxon>
        <taxon>Legionella</taxon>
    </lineage>
</organism>
<dbReference type="NCBIfam" id="TIGR02211">
    <property type="entry name" value="LolD_lipo_ex"/>
    <property type="match status" value="1"/>
</dbReference>
<dbReference type="GO" id="GO:0089705">
    <property type="term" value="P:protein localization to outer membrane"/>
    <property type="evidence" value="ECO:0007669"/>
    <property type="project" value="TreeGrafter"/>
</dbReference>
<keyword evidence="1 8" id="KW-0813">Transport</keyword>
<evidence type="ECO:0000256" key="7">
    <source>
        <dbReference type="ARBA" id="ARBA00023136"/>
    </source>
</evidence>
<keyword evidence="7 8" id="KW-0472">Membrane</keyword>
<dbReference type="Proteomes" id="UP000054877">
    <property type="component" value="Unassembled WGS sequence"/>
</dbReference>
<keyword evidence="5 8" id="KW-0067">ATP-binding</keyword>
<dbReference type="InterPro" id="IPR011924">
    <property type="entry name" value="LolD_lipo_ATP-bd"/>
</dbReference>
<dbReference type="RefSeq" id="WP_058483835.1">
    <property type="nucleotide sequence ID" value="NZ_CAAAII010000008.1"/>
</dbReference>
<accession>A0A0W0YYU1</accession>
<evidence type="ECO:0000256" key="4">
    <source>
        <dbReference type="ARBA" id="ARBA00022741"/>
    </source>
</evidence>
<dbReference type="PANTHER" id="PTHR24220:SF689">
    <property type="entry name" value="LIPOPROTEIN-RELEASING SYSTEM ATP-BINDING PROTEIN LOLD"/>
    <property type="match status" value="1"/>
</dbReference>
<dbReference type="InterPro" id="IPR003593">
    <property type="entry name" value="AAA+_ATPase"/>
</dbReference>
<comment type="subunit">
    <text evidence="8">The complex is composed of two ATP-binding proteins (LolD) and two transmembrane proteins (LolC and LolE).</text>
</comment>
<evidence type="ECO:0000256" key="1">
    <source>
        <dbReference type="ARBA" id="ARBA00022448"/>
    </source>
</evidence>
<evidence type="ECO:0000259" key="9">
    <source>
        <dbReference type="PROSITE" id="PS50893"/>
    </source>
</evidence>
<dbReference type="InterPro" id="IPR015854">
    <property type="entry name" value="ABC_transpr_LolD-like"/>
</dbReference>
<dbReference type="FunFam" id="3.40.50.300:FF:000230">
    <property type="entry name" value="Lipoprotein-releasing system ATP-binding protein LolD"/>
    <property type="match status" value="1"/>
</dbReference>
<dbReference type="InterPro" id="IPR027417">
    <property type="entry name" value="P-loop_NTPase"/>
</dbReference>
<dbReference type="STRING" id="452.Lspi_1915"/>
<evidence type="ECO:0000256" key="8">
    <source>
        <dbReference type="RuleBase" id="RU367068"/>
    </source>
</evidence>
<dbReference type="Pfam" id="PF00005">
    <property type="entry name" value="ABC_tran"/>
    <property type="match status" value="1"/>
</dbReference>
<feature type="domain" description="ABC transporter" evidence="9">
    <location>
        <begin position="6"/>
        <end position="230"/>
    </location>
</feature>
<dbReference type="PROSITE" id="PS50893">
    <property type="entry name" value="ABC_TRANSPORTER_2"/>
    <property type="match status" value="1"/>
</dbReference>
<evidence type="ECO:0000256" key="2">
    <source>
        <dbReference type="ARBA" id="ARBA00022475"/>
    </source>
</evidence>
<protein>
    <recommendedName>
        <fullName evidence="8">Lipoprotein-releasing system ATP-binding protein LolD</fullName>
        <ecNumber evidence="8">7.6.2.-</ecNumber>
    </recommendedName>
</protein>
<gene>
    <name evidence="8" type="primary">lolD</name>
    <name evidence="10" type="ORF">Lspi_1915</name>
</gene>
<comment type="similarity">
    <text evidence="8">Belongs to the ABC transporter superfamily. Lipoprotein translocase (TC 3.A.1.125) family.</text>
</comment>
<comment type="caution">
    <text evidence="10">The sequence shown here is derived from an EMBL/GenBank/DDBJ whole genome shotgun (WGS) entry which is preliminary data.</text>
</comment>
<dbReference type="Gene3D" id="3.40.50.300">
    <property type="entry name" value="P-loop containing nucleotide triphosphate hydrolases"/>
    <property type="match status" value="1"/>
</dbReference>
<dbReference type="InterPro" id="IPR017871">
    <property type="entry name" value="ABC_transporter-like_CS"/>
</dbReference>
<keyword evidence="2 8" id="KW-1003">Cell membrane</keyword>
<dbReference type="InterPro" id="IPR017911">
    <property type="entry name" value="MacB-like_ATP-bd"/>
</dbReference>
<dbReference type="GO" id="GO:0016887">
    <property type="term" value="F:ATP hydrolysis activity"/>
    <property type="evidence" value="ECO:0007669"/>
    <property type="project" value="InterPro"/>
</dbReference>
<dbReference type="EC" id="7.6.2.-" evidence="8"/>
<dbReference type="SMART" id="SM00382">
    <property type="entry name" value="AAA"/>
    <property type="match status" value="1"/>
</dbReference>
<dbReference type="OrthoDB" id="9801477at2"/>